<dbReference type="InterPro" id="IPR017937">
    <property type="entry name" value="Thioredoxin_CS"/>
</dbReference>
<comment type="subcellular location">
    <subcellularLocation>
        <location evidence="1">Cell envelope</location>
    </subcellularLocation>
</comment>
<sequence length="387" mass="44103">MKKHIVITCICILLSTVSMAQLLTAKFEGPVSEFSKVYLLRYDMVNHQFLTSDSALIKDGGFQFHLKEDKEPSFAYLRLKDQKGNWIWTSTVELFVAPDSILLLCEDSLKNARIFNSPINYDHLRLNEMTAPGRKYADDIHLRYIAETKKVPPDILNTKEYQQFGIKRFQAARQGLYDAYETFIDKNPSSWISLYALRRRMQEMGADFVKMNNLFLQLDQNIRESTGGTSIAKRLSNMRNVQVGSTAPVFQLPNIKGQLVDLKNYRGKYVLLEFWSSGCGPCRLEAPHLKSAFAKYRDNGFDILSISLDDANQYKGKENWLKAVEKDETGIWQQVSDLKGSKSPVVAAYNVGAIPQNFLLDPDGLIIAKNLRGGDLHDYLEKLFGKE</sequence>
<protein>
    <submittedName>
        <fullName evidence="7">TlpA disulfide reductase family protein</fullName>
    </submittedName>
</protein>
<evidence type="ECO:0000256" key="1">
    <source>
        <dbReference type="ARBA" id="ARBA00004196"/>
    </source>
</evidence>
<dbReference type="SUPFAM" id="SSF52833">
    <property type="entry name" value="Thioredoxin-like"/>
    <property type="match status" value="1"/>
</dbReference>
<dbReference type="PROSITE" id="PS51352">
    <property type="entry name" value="THIOREDOXIN_2"/>
    <property type="match status" value="1"/>
</dbReference>
<dbReference type="PANTHER" id="PTHR42852">
    <property type="entry name" value="THIOL:DISULFIDE INTERCHANGE PROTEIN DSBE"/>
    <property type="match status" value="1"/>
</dbReference>
<dbReference type="InterPro" id="IPR013766">
    <property type="entry name" value="Thioredoxin_domain"/>
</dbReference>
<name>A0ABV2SZW7_9BACT</name>
<dbReference type="PROSITE" id="PS00194">
    <property type="entry name" value="THIOREDOXIN_1"/>
    <property type="match status" value="1"/>
</dbReference>
<dbReference type="RefSeq" id="WP_354658974.1">
    <property type="nucleotide sequence ID" value="NZ_JBEXAC010000001.1"/>
</dbReference>
<dbReference type="InterPro" id="IPR050553">
    <property type="entry name" value="Thioredoxin_ResA/DsbE_sf"/>
</dbReference>
<evidence type="ECO:0000256" key="2">
    <source>
        <dbReference type="ARBA" id="ARBA00022748"/>
    </source>
</evidence>
<dbReference type="EMBL" id="JBEXAC010000001">
    <property type="protein sequence ID" value="MET6996328.1"/>
    <property type="molecule type" value="Genomic_DNA"/>
</dbReference>
<feature type="chain" id="PRO_5045060188" evidence="5">
    <location>
        <begin position="21"/>
        <end position="387"/>
    </location>
</feature>
<evidence type="ECO:0000256" key="5">
    <source>
        <dbReference type="SAM" id="SignalP"/>
    </source>
</evidence>
<evidence type="ECO:0000256" key="4">
    <source>
        <dbReference type="ARBA" id="ARBA00023284"/>
    </source>
</evidence>
<dbReference type="InterPro" id="IPR000866">
    <property type="entry name" value="AhpC/TSA"/>
</dbReference>
<keyword evidence="5" id="KW-0732">Signal</keyword>
<comment type="caution">
    <text evidence="7">The sequence shown here is derived from an EMBL/GenBank/DDBJ whole genome shotgun (WGS) entry which is preliminary data.</text>
</comment>
<proteinExistence type="predicted"/>
<keyword evidence="8" id="KW-1185">Reference proteome</keyword>
<dbReference type="Pfam" id="PF00578">
    <property type="entry name" value="AhpC-TSA"/>
    <property type="match status" value="1"/>
</dbReference>
<dbReference type="InterPro" id="IPR025380">
    <property type="entry name" value="DUF4369"/>
</dbReference>
<feature type="signal peptide" evidence="5">
    <location>
        <begin position="1"/>
        <end position="20"/>
    </location>
</feature>
<evidence type="ECO:0000256" key="3">
    <source>
        <dbReference type="ARBA" id="ARBA00023157"/>
    </source>
</evidence>
<dbReference type="Proteomes" id="UP001549749">
    <property type="component" value="Unassembled WGS sequence"/>
</dbReference>
<dbReference type="InterPro" id="IPR036249">
    <property type="entry name" value="Thioredoxin-like_sf"/>
</dbReference>
<keyword evidence="2" id="KW-0201">Cytochrome c-type biogenesis</keyword>
<evidence type="ECO:0000313" key="8">
    <source>
        <dbReference type="Proteomes" id="UP001549749"/>
    </source>
</evidence>
<dbReference type="CDD" id="cd02966">
    <property type="entry name" value="TlpA_like_family"/>
    <property type="match status" value="1"/>
</dbReference>
<feature type="domain" description="Thioredoxin" evidence="6">
    <location>
        <begin position="241"/>
        <end position="387"/>
    </location>
</feature>
<accession>A0ABV2SZW7</accession>
<keyword evidence="3" id="KW-1015">Disulfide bond</keyword>
<dbReference type="PANTHER" id="PTHR42852:SF6">
    <property type="entry name" value="THIOL:DISULFIDE INTERCHANGE PROTEIN DSBE"/>
    <property type="match status" value="1"/>
</dbReference>
<organism evidence="7 8">
    <name type="scientific">Chitinophaga defluvii</name>
    <dbReference type="NCBI Taxonomy" id="3163343"/>
    <lineage>
        <taxon>Bacteria</taxon>
        <taxon>Pseudomonadati</taxon>
        <taxon>Bacteroidota</taxon>
        <taxon>Chitinophagia</taxon>
        <taxon>Chitinophagales</taxon>
        <taxon>Chitinophagaceae</taxon>
        <taxon>Chitinophaga</taxon>
    </lineage>
</organism>
<dbReference type="Pfam" id="PF14289">
    <property type="entry name" value="DUF4369"/>
    <property type="match status" value="1"/>
</dbReference>
<dbReference type="Gene3D" id="3.40.30.10">
    <property type="entry name" value="Glutaredoxin"/>
    <property type="match status" value="1"/>
</dbReference>
<gene>
    <name evidence="7" type="ORF">ABR189_03075</name>
</gene>
<evidence type="ECO:0000259" key="6">
    <source>
        <dbReference type="PROSITE" id="PS51352"/>
    </source>
</evidence>
<evidence type="ECO:0000313" key="7">
    <source>
        <dbReference type="EMBL" id="MET6996328.1"/>
    </source>
</evidence>
<keyword evidence="4" id="KW-0676">Redox-active center</keyword>
<reference evidence="7 8" key="1">
    <citation type="submission" date="2024-06" db="EMBL/GenBank/DDBJ databases">
        <title>Chitinophaga defluvii sp. nov., isolated from municipal sewage.</title>
        <authorList>
            <person name="Zhang L."/>
        </authorList>
    </citation>
    <scope>NUCLEOTIDE SEQUENCE [LARGE SCALE GENOMIC DNA]</scope>
    <source>
        <strain evidence="7 8">H8</strain>
    </source>
</reference>